<organism evidence="1 2">
    <name type="scientific">Blattamonas nauphoetae</name>
    <dbReference type="NCBI Taxonomy" id="2049346"/>
    <lineage>
        <taxon>Eukaryota</taxon>
        <taxon>Metamonada</taxon>
        <taxon>Preaxostyla</taxon>
        <taxon>Oxymonadida</taxon>
        <taxon>Blattamonas</taxon>
    </lineage>
</organism>
<reference evidence="1 2" key="1">
    <citation type="journal article" date="2022" name="bioRxiv">
        <title>Genomics of Preaxostyla Flagellates Illuminates Evolutionary Transitions and the Path Towards Mitochondrial Loss.</title>
        <authorList>
            <person name="Novak L.V.F."/>
            <person name="Treitli S.C."/>
            <person name="Pyrih J."/>
            <person name="Halakuc P."/>
            <person name="Pipaliya S.V."/>
            <person name="Vacek V."/>
            <person name="Brzon O."/>
            <person name="Soukal P."/>
            <person name="Eme L."/>
            <person name="Dacks J.B."/>
            <person name="Karnkowska A."/>
            <person name="Elias M."/>
            <person name="Hampl V."/>
        </authorList>
    </citation>
    <scope>NUCLEOTIDE SEQUENCE [LARGE SCALE GENOMIC DNA]</scope>
    <source>
        <strain evidence="1">NAU3</strain>
        <tissue evidence="1">Gut</tissue>
    </source>
</reference>
<name>A0ABQ9X6G4_9EUKA</name>
<accession>A0ABQ9X6G4</accession>
<evidence type="ECO:0000313" key="2">
    <source>
        <dbReference type="Proteomes" id="UP001281761"/>
    </source>
</evidence>
<protein>
    <submittedName>
        <fullName evidence="1">Uncharacterized protein</fullName>
    </submittedName>
</protein>
<keyword evidence="2" id="KW-1185">Reference proteome</keyword>
<gene>
    <name evidence="1" type="ORF">BLNAU_17771</name>
</gene>
<dbReference type="EMBL" id="JARBJD010000205">
    <property type="protein sequence ID" value="KAK2947295.1"/>
    <property type="molecule type" value="Genomic_DNA"/>
</dbReference>
<proteinExistence type="predicted"/>
<dbReference type="Proteomes" id="UP001281761">
    <property type="component" value="Unassembled WGS sequence"/>
</dbReference>
<comment type="caution">
    <text evidence="1">The sequence shown here is derived from an EMBL/GenBank/DDBJ whole genome shotgun (WGS) entry which is preliminary data.</text>
</comment>
<sequence>MFFKLFALCDQRVIVQCIRRTGLFSRIVTDLLNPHIDTIKSKFYLIVRSGWHDWLGPEGQKTVQKAAHHFLEEGLQDALEMIFVKKEFKSPHTQFRTREILQFFGPNLNKVKKYTERDDD</sequence>
<evidence type="ECO:0000313" key="1">
    <source>
        <dbReference type="EMBL" id="KAK2947295.1"/>
    </source>
</evidence>